<evidence type="ECO:0000259" key="2">
    <source>
        <dbReference type="PROSITE" id="PS50862"/>
    </source>
</evidence>
<dbReference type="SUPFAM" id="SSF55681">
    <property type="entry name" value="Class II aaRS and biotin synthetases"/>
    <property type="match status" value="1"/>
</dbReference>
<proteinExistence type="inferred from homology"/>
<dbReference type="EMBL" id="LCKS01000010">
    <property type="protein sequence ID" value="KKU02651.1"/>
    <property type="molecule type" value="Genomic_DNA"/>
</dbReference>
<comment type="similarity">
    <text evidence="1">Belongs to the class-II aminoacyl-tRNA synthetase family.</text>
</comment>
<keyword evidence="3" id="KW-0436">Ligase</keyword>
<dbReference type="Gene3D" id="3.30.930.10">
    <property type="entry name" value="Bira Bifunctional Protein, Domain 2"/>
    <property type="match status" value="1"/>
</dbReference>
<feature type="domain" description="Aminoacyl-transfer RNA synthetases class-II family profile" evidence="2">
    <location>
        <begin position="54"/>
        <end position="268"/>
    </location>
</feature>
<dbReference type="Proteomes" id="UP000034264">
    <property type="component" value="Unassembled WGS sequence"/>
</dbReference>
<dbReference type="PANTHER" id="PTHR11476">
    <property type="entry name" value="HISTIDYL-TRNA SYNTHETASE"/>
    <property type="match status" value="1"/>
</dbReference>
<feature type="non-terminal residue" evidence="3">
    <location>
        <position position="1"/>
    </location>
</feature>
<dbReference type="PANTHER" id="PTHR11476:SF7">
    <property type="entry name" value="HISTIDINE--TRNA LIGASE"/>
    <property type="match status" value="1"/>
</dbReference>
<comment type="caution">
    <text evidence="3">The sequence shown here is derived from an EMBL/GenBank/DDBJ whole genome shotgun (WGS) entry which is preliminary data.</text>
</comment>
<reference evidence="3 4" key="1">
    <citation type="journal article" date="2015" name="Nature">
        <title>rRNA introns, odd ribosomes, and small enigmatic genomes across a large radiation of phyla.</title>
        <authorList>
            <person name="Brown C.T."/>
            <person name="Hug L.A."/>
            <person name="Thomas B.C."/>
            <person name="Sharon I."/>
            <person name="Castelle C.J."/>
            <person name="Singh A."/>
            <person name="Wilkins M.J."/>
            <person name="Williams K.H."/>
            <person name="Banfield J.F."/>
        </authorList>
    </citation>
    <scope>NUCLEOTIDE SEQUENCE [LARGE SCALE GENOMIC DNA]</scope>
</reference>
<dbReference type="InterPro" id="IPR041715">
    <property type="entry name" value="HisRS-like_core"/>
</dbReference>
<organism evidence="3 4">
    <name type="scientific">Candidatus Amesbacteria bacterium GW2011_GWC2_45_19</name>
    <dbReference type="NCBI Taxonomy" id="1618366"/>
    <lineage>
        <taxon>Bacteria</taxon>
        <taxon>Candidatus Amesiibacteriota</taxon>
    </lineage>
</organism>
<evidence type="ECO:0000313" key="4">
    <source>
        <dbReference type="Proteomes" id="UP000034264"/>
    </source>
</evidence>
<evidence type="ECO:0000256" key="1">
    <source>
        <dbReference type="ARBA" id="ARBA00008226"/>
    </source>
</evidence>
<evidence type="ECO:0000313" key="3">
    <source>
        <dbReference type="EMBL" id="KKU02651.1"/>
    </source>
</evidence>
<dbReference type="PROSITE" id="PS50862">
    <property type="entry name" value="AA_TRNA_LIGASE_II"/>
    <property type="match status" value="1"/>
</dbReference>
<dbReference type="PATRIC" id="fig|1618366.3.peg.753"/>
<name>A0A0G1M362_9BACT</name>
<keyword evidence="3" id="KW-0030">Aminoacyl-tRNA synthetase</keyword>
<gene>
    <name evidence="3" type="ORF">UX05_C0010G0043</name>
</gene>
<accession>A0A0G1M362</accession>
<sequence>TLEYAEVLLGKSGTEAEKLMYLFKDPGGRDVGLKYDLTVPLARVMTQYPNLPKPFKRYQIQPAFRAENTQKGRYREFYQCDIDTVGTASPLADAEILAVISDSLTALGFKEFKIRINSRQILFGTTGDLNVLQSIDKLDKKSVDEVRDELKQKNISGSEITNIFAKLETAQPNDNLRQIIDLAQKLGAKNIKFDARLVRGLDYYTGAIFETLVTEPKVGSITGGGRYDNLIKSLGGPDLPAVGTSFGLDRICDVIKELNLWPDAVLTPTQG</sequence>
<dbReference type="AlphaFoldDB" id="A0A0G1M362"/>
<protein>
    <submittedName>
        <fullName evidence="3">Histidyl-tRNA synthetase</fullName>
    </submittedName>
</protein>
<dbReference type="InterPro" id="IPR045864">
    <property type="entry name" value="aa-tRNA-synth_II/BPL/LPL"/>
</dbReference>
<dbReference type="InterPro" id="IPR006195">
    <property type="entry name" value="aa-tRNA-synth_II"/>
</dbReference>
<dbReference type="GO" id="GO:0004812">
    <property type="term" value="F:aminoacyl-tRNA ligase activity"/>
    <property type="evidence" value="ECO:0007669"/>
    <property type="project" value="UniProtKB-KW"/>
</dbReference>
<dbReference type="CDD" id="cd00773">
    <property type="entry name" value="HisRS-like_core"/>
    <property type="match status" value="1"/>
</dbReference>
<dbReference type="Pfam" id="PF13393">
    <property type="entry name" value="tRNA-synt_His"/>
    <property type="match status" value="2"/>
</dbReference>